<sequence>MESIRRELCSLIEDSDLKYNEIAKIIRADKSTMTHFRNNGTISFRSLVILAHFLFPNNSNKKISEWCFSIQKTDNNDYLKQMMEYAAVTRNTDLLKSLINTHEKTFGLEDHVQIYKTILSYINAEISIDDMIEEMTFFSKSRHKEVRILSSIYMCYGYYGKGQIHSILEKSPLIGESIKSLGDKKKLFIKECYVHRYAEMMAPVYLRLNNLSAAKHYANIIKNGNISNKSVSDAYYILGMIAMSTGKMDAMSLFEESYKYAYRTGVDFVITNAKNNFLLAEAYVNRKDFDKLSALLDQLKEVIYEERTDDFYIYLEKYKKGSVEGLFECHRQFLFNSDFFFSALVMRDFKDAGVPKYLIDTFRHYNYTQKGMLYFEEDFIECFIDFSNRGINCTA</sequence>
<dbReference type="NCBIfam" id="NF038310">
    <property type="entry name" value="lysogeny_AimR"/>
    <property type="match status" value="1"/>
</dbReference>
<evidence type="ECO:0000313" key="1">
    <source>
        <dbReference type="EMBL" id="MDR4250762.1"/>
    </source>
</evidence>
<reference evidence="1" key="1">
    <citation type="submission" date="2019-07" db="EMBL/GenBank/DDBJ databases">
        <title>Phylogenomic Reclassification of ATCC Bacillus Strains and Various Taxa within the Genus Bacillus.</title>
        <authorList>
            <person name="Riojas M.A."/>
            <person name="Frank A.M."/>
            <person name="Fenn S.L."/>
            <person name="King S."/>
            <person name="Brower S."/>
            <person name="Hazbon M.H."/>
        </authorList>
    </citation>
    <scope>NUCLEOTIDE SEQUENCE</scope>
    <source>
        <strain evidence="1">ATCC 27142</strain>
    </source>
</reference>
<dbReference type="Proteomes" id="UP001182042">
    <property type="component" value="Unassembled WGS sequence"/>
</dbReference>
<dbReference type="Pfam" id="PF22871">
    <property type="entry name" value="AimR"/>
    <property type="match status" value="1"/>
</dbReference>
<dbReference type="EMBL" id="VKQA01000002">
    <property type="protein sequence ID" value="MDR4250762.1"/>
    <property type="molecule type" value="Genomic_DNA"/>
</dbReference>
<evidence type="ECO:0000313" key="2">
    <source>
        <dbReference type="Proteomes" id="UP001182042"/>
    </source>
</evidence>
<proteinExistence type="predicted"/>
<accession>A0AAE4B9Q8</accession>
<dbReference type="InterPro" id="IPR047705">
    <property type="entry name" value="AimR-like"/>
</dbReference>
<name>A0AAE4B9Q8_BACPU</name>
<dbReference type="RefSeq" id="WP_309415885.1">
    <property type="nucleotide sequence ID" value="NZ_CP187658.1"/>
</dbReference>
<organism evidence="1 2">
    <name type="scientific">Bacillus pumilus</name>
    <name type="common">Bacillus mesentericus</name>
    <dbReference type="NCBI Taxonomy" id="1408"/>
    <lineage>
        <taxon>Bacteria</taxon>
        <taxon>Bacillati</taxon>
        <taxon>Bacillota</taxon>
        <taxon>Bacilli</taxon>
        <taxon>Bacillales</taxon>
        <taxon>Bacillaceae</taxon>
        <taxon>Bacillus</taxon>
    </lineage>
</organism>
<dbReference type="AlphaFoldDB" id="A0AAE4B9Q8"/>
<comment type="caution">
    <text evidence="1">The sequence shown here is derived from an EMBL/GenBank/DDBJ whole genome shotgun (WGS) entry which is preliminary data.</text>
</comment>
<evidence type="ECO:0008006" key="3">
    <source>
        <dbReference type="Google" id="ProtNLM"/>
    </source>
</evidence>
<gene>
    <name evidence="1" type="ORF">FO508_10455</name>
</gene>
<protein>
    <recommendedName>
        <fullName evidence="3">Prophage helix-turn-helix protein</fullName>
    </recommendedName>
</protein>